<evidence type="ECO:0000256" key="2">
    <source>
        <dbReference type="ARBA" id="ARBA00007929"/>
    </source>
</evidence>
<accession>A0A1Y1HPP4</accession>
<dbReference type="PROSITE" id="PS51490">
    <property type="entry name" value="KHA"/>
    <property type="match status" value="1"/>
</dbReference>
<reference evidence="18 19" key="1">
    <citation type="journal article" date="2014" name="Nat. Commun.">
        <title>Klebsormidium flaccidum genome reveals primary factors for plant terrestrial adaptation.</title>
        <authorList>
            <person name="Hori K."/>
            <person name="Maruyama F."/>
            <person name="Fujisawa T."/>
            <person name="Togashi T."/>
            <person name="Yamamoto N."/>
            <person name="Seo M."/>
            <person name="Sato S."/>
            <person name="Yamada T."/>
            <person name="Mori H."/>
            <person name="Tajima N."/>
            <person name="Moriyama T."/>
            <person name="Ikeuchi M."/>
            <person name="Watanabe M."/>
            <person name="Wada H."/>
            <person name="Kobayashi K."/>
            <person name="Saito M."/>
            <person name="Masuda T."/>
            <person name="Sasaki-Sekimoto Y."/>
            <person name="Mashiguchi K."/>
            <person name="Awai K."/>
            <person name="Shimojima M."/>
            <person name="Masuda S."/>
            <person name="Iwai M."/>
            <person name="Nobusawa T."/>
            <person name="Narise T."/>
            <person name="Kondo S."/>
            <person name="Saito H."/>
            <person name="Sato R."/>
            <person name="Murakawa M."/>
            <person name="Ihara Y."/>
            <person name="Oshima-Yamada Y."/>
            <person name="Ohtaka K."/>
            <person name="Satoh M."/>
            <person name="Sonobe K."/>
            <person name="Ishii M."/>
            <person name="Ohtani R."/>
            <person name="Kanamori-Sato M."/>
            <person name="Honoki R."/>
            <person name="Miyazaki D."/>
            <person name="Mochizuki H."/>
            <person name="Umetsu J."/>
            <person name="Higashi K."/>
            <person name="Shibata D."/>
            <person name="Kamiya Y."/>
            <person name="Sato N."/>
            <person name="Nakamura Y."/>
            <person name="Tabata S."/>
            <person name="Ida S."/>
            <person name="Kurokawa K."/>
            <person name="Ohta H."/>
        </authorList>
    </citation>
    <scope>NUCLEOTIDE SEQUENCE [LARGE SCALE GENOMIC DNA]</scope>
    <source>
        <strain evidence="18 19">NIES-2285</strain>
    </source>
</reference>
<feature type="compositionally biased region" description="Low complexity" evidence="14">
    <location>
        <begin position="24"/>
        <end position="40"/>
    </location>
</feature>
<comment type="subcellular location">
    <subcellularLocation>
        <location evidence="1">Membrane</location>
        <topology evidence="1">Multi-pass membrane protein</topology>
    </subcellularLocation>
</comment>
<dbReference type="SMR" id="A0A1Y1HPP4"/>
<evidence type="ECO:0000256" key="1">
    <source>
        <dbReference type="ARBA" id="ARBA00004141"/>
    </source>
</evidence>
<dbReference type="InterPro" id="IPR045319">
    <property type="entry name" value="KAT/AKT"/>
</dbReference>
<keyword evidence="19" id="KW-1185">Reference proteome</keyword>
<keyword evidence="9 15" id="KW-1133">Transmembrane helix</keyword>
<evidence type="ECO:0000313" key="18">
    <source>
        <dbReference type="EMBL" id="GAQ78951.1"/>
    </source>
</evidence>
<evidence type="ECO:0000256" key="8">
    <source>
        <dbReference type="ARBA" id="ARBA00022958"/>
    </source>
</evidence>
<dbReference type="OrthoDB" id="426293at2759"/>
<feature type="transmembrane region" description="Helical" evidence="15">
    <location>
        <begin position="159"/>
        <end position="179"/>
    </location>
</feature>
<feature type="repeat" description="ANK" evidence="13">
    <location>
        <begin position="681"/>
        <end position="713"/>
    </location>
</feature>
<dbReference type="InterPro" id="IPR003938">
    <property type="entry name" value="K_chnl_volt-dep_EAG/ELK/ERG"/>
</dbReference>
<feature type="domain" description="KHA" evidence="17">
    <location>
        <begin position="898"/>
        <end position="980"/>
    </location>
</feature>
<feature type="domain" description="Cyclic nucleotide-binding" evidence="16">
    <location>
        <begin position="438"/>
        <end position="558"/>
    </location>
</feature>
<evidence type="ECO:0000256" key="7">
    <source>
        <dbReference type="ARBA" id="ARBA00022882"/>
    </source>
</evidence>
<feature type="repeat" description="ANK" evidence="13">
    <location>
        <begin position="650"/>
        <end position="682"/>
    </location>
</feature>
<keyword evidence="13" id="KW-0040">ANK repeat</keyword>
<dbReference type="PROSITE" id="PS50042">
    <property type="entry name" value="CNMP_BINDING_3"/>
    <property type="match status" value="1"/>
</dbReference>
<dbReference type="InterPro" id="IPR000595">
    <property type="entry name" value="cNMP-bd_dom"/>
</dbReference>
<dbReference type="GO" id="GO:0034702">
    <property type="term" value="C:monoatomic ion channel complex"/>
    <property type="evidence" value="ECO:0007669"/>
    <property type="project" value="UniProtKB-KW"/>
</dbReference>
<comment type="similarity">
    <text evidence="2">Belongs to the potassium channel family. Plant (TC 1.A.1.4) subfamily.</text>
</comment>
<gene>
    <name evidence="18" type="ORF">KFL_000210370</name>
</gene>
<dbReference type="PRINTS" id="PR01415">
    <property type="entry name" value="ANKYRIN"/>
</dbReference>
<dbReference type="PANTHER" id="PTHR45743:SF2">
    <property type="entry name" value="POTASSIUM CHANNEL AKT1"/>
    <property type="match status" value="1"/>
</dbReference>
<evidence type="ECO:0000256" key="13">
    <source>
        <dbReference type="PROSITE-ProRule" id="PRU00023"/>
    </source>
</evidence>
<dbReference type="InterPro" id="IPR014710">
    <property type="entry name" value="RmlC-like_jellyroll"/>
</dbReference>
<dbReference type="FunFam" id="2.60.120.10:FF:000074">
    <property type="entry name" value="Potassium channel KAT2"/>
    <property type="match status" value="1"/>
</dbReference>
<feature type="transmembrane region" description="Helical" evidence="15">
    <location>
        <begin position="309"/>
        <end position="328"/>
    </location>
</feature>
<evidence type="ECO:0000256" key="3">
    <source>
        <dbReference type="ARBA" id="ARBA00022448"/>
    </source>
</evidence>
<dbReference type="STRING" id="105231.A0A1Y1HPP4"/>
<dbReference type="AlphaFoldDB" id="A0A1Y1HPP4"/>
<dbReference type="SMART" id="SM00248">
    <property type="entry name" value="ANK"/>
    <property type="match status" value="6"/>
</dbReference>
<proteinExistence type="inferred from homology"/>
<dbReference type="PROSITE" id="PS50297">
    <property type="entry name" value="ANK_REP_REGION"/>
    <property type="match status" value="2"/>
</dbReference>
<dbReference type="PROSITE" id="PS50088">
    <property type="entry name" value="ANK_REPEAT"/>
    <property type="match status" value="4"/>
</dbReference>
<evidence type="ECO:0000256" key="14">
    <source>
        <dbReference type="SAM" id="MobiDB-lite"/>
    </source>
</evidence>
<dbReference type="Pfam" id="PF12796">
    <property type="entry name" value="Ank_2"/>
    <property type="match status" value="2"/>
</dbReference>
<dbReference type="Gene3D" id="1.10.287.70">
    <property type="match status" value="1"/>
</dbReference>
<evidence type="ECO:0000313" key="19">
    <source>
        <dbReference type="Proteomes" id="UP000054558"/>
    </source>
</evidence>
<organism evidence="18 19">
    <name type="scientific">Klebsormidium nitens</name>
    <name type="common">Green alga</name>
    <name type="synonym">Ulothrix nitens</name>
    <dbReference type="NCBI Taxonomy" id="105231"/>
    <lineage>
        <taxon>Eukaryota</taxon>
        <taxon>Viridiplantae</taxon>
        <taxon>Streptophyta</taxon>
        <taxon>Klebsormidiophyceae</taxon>
        <taxon>Klebsormidiales</taxon>
        <taxon>Klebsormidiaceae</taxon>
        <taxon>Klebsormidium</taxon>
    </lineage>
</organism>
<name>A0A1Y1HPP4_KLENI</name>
<keyword evidence="5 15" id="KW-0812">Transmembrane</keyword>
<feature type="region of interest" description="Disordered" evidence="14">
    <location>
        <begin position="1"/>
        <end position="40"/>
    </location>
</feature>
<dbReference type="Pfam" id="PF00520">
    <property type="entry name" value="Ion_trans"/>
    <property type="match status" value="1"/>
</dbReference>
<dbReference type="Gene3D" id="1.25.40.20">
    <property type="entry name" value="Ankyrin repeat-containing domain"/>
    <property type="match status" value="2"/>
</dbReference>
<dbReference type="InterPro" id="IPR018490">
    <property type="entry name" value="cNMP-bd_dom_sf"/>
</dbReference>
<keyword evidence="8" id="KW-0630">Potassium</keyword>
<keyword evidence="4" id="KW-0633">Potassium transport</keyword>
<dbReference type="EMBL" id="DF236970">
    <property type="protein sequence ID" value="GAQ78951.1"/>
    <property type="molecule type" value="Genomic_DNA"/>
</dbReference>
<keyword evidence="6" id="KW-0631">Potassium channel</keyword>
<evidence type="ECO:0000256" key="4">
    <source>
        <dbReference type="ARBA" id="ARBA00022538"/>
    </source>
</evidence>
<dbReference type="GO" id="GO:0005249">
    <property type="term" value="F:voltage-gated potassium channel activity"/>
    <property type="evidence" value="ECO:0007669"/>
    <property type="project" value="InterPro"/>
</dbReference>
<dbReference type="Pfam" id="PF11834">
    <property type="entry name" value="KHA"/>
    <property type="match status" value="1"/>
</dbReference>
<keyword evidence="11 15" id="KW-0472">Membrane</keyword>
<evidence type="ECO:0000256" key="5">
    <source>
        <dbReference type="ARBA" id="ARBA00022692"/>
    </source>
</evidence>
<evidence type="ECO:0000256" key="10">
    <source>
        <dbReference type="ARBA" id="ARBA00023065"/>
    </source>
</evidence>
<sequence length="988" mass="111120">MATSNDTNKSNEAQNEESVGSDMASQKPPKPSISSKWKSAAIKTVEKETGQKVTFDPEDSVHSGNSLWNTLDVEHREGGSLHRHKSKFHGLVQHVLEKSVSQGDQDLLFAPVRPYVIHPASNKYIYYQYCFIPFVFWSAWAVPFTWAFLNIGRTHPLSIIDYFIDFLFYIDVVVTFRLAYIEKRTYLVVDEPRRIARRYLRSTFVMDMVANFPYHVFGAHQSVRWLTLVKLWRLKRIGRLFAKAEKDIRINYFVARVSHLYLVVIFVAHMAACIIYELASGYPDFKRENTWIALMYGDEWKERSVYSKYVAAIYWSITTLTTTGYGDFHPYNTGEFIFCAVYMLVVMAITSYVLGNMTAIIVKLSSRVQDYRDSISALDGFVARNRLPQHLRRQMKRHARLKFETAEDRSDVVKAFPKSIRARISRYLYRDLVEHIYLFRDCSREFVATLVGDVKVEWFMPGEVIINERDAPTLFYILATGKVDIITTLEDGSEEVITAVEEGDLFGEIGVLCNMPQPFMCRATQLTKVLRIDRNDFSGVVQAYVKDGNQVVQNLLERTKNEDDVLASKLSAEIVSLIKQQEAELTMTLVYVASRGDLTHLQKLMHGGVDPNKADYDGRTPLHLAASKGFDDILRFLIREGADVNYRDNFGTTPLNEALKNGQDDSARLLWDNGARLSKVRAGSEMCEAAAAGNVEYLKRLLEYGADPDSADYDFRTALHVAAAEGYFLVAKVLVDNGANVLFADRWGHTAIDEAASGNHAKVVAYLEAAKEKMSAEGKSAPEQALLDSEERIQERFRRMESFGRAPPLQKPKAEKLIHRGSPLEAMLTAHTSHMARPGGGELDSEAPVVAMAAAARGVGRSLTQRAWQEAGSYGGPAPAGMSGRHSPSLVHESAVRRITVRKGRPGDLRPPSRLMRMPHSLEELLADAGRDFDFEPTLVFHENGGLISDAQLIADNDVVYVADKDDMATDGQEDPRVLLNKLLALLG</sequence>
<keyword evidence="3" id="KW-0813">Transport</keyword>
<feature type="transmembrane region" description="Helical" evidence="15">
    <location>
        <begin position="259"/>
        <end position="279"/>
    </location>
</feature>
<protein>
    <submittedName>
        <fullName evidence="18">K+ transporter family protein</fullName>
    </submittedName>
</protein>
<evidence type="ECO:0000256" key="6">
    <source>
        <dbReference type="ARBA" id="ARBA00022826"/>
    </source>
</evidence>
<evidence type="ECO:0000256" key="15">
    <source>
        <dbReference type="SAM" id="Phobius"/>
    </source>
</evidence>
<dbReference type="Pfam" id="PF00027">
    <property type="entry name" value="cNMP_binding"/>
    <property type="match status" value="1"/>
</dbReference>
<dbReference type="Proteomes" id="UP000054558">
    <property type="component" value="Unassembled WGS sequence"/>
</dbReference>
<evidence type="ECO:0000256" key="11">
    <source>
        <dbReference type="ARBA" id="ARBA00023136"/>
    </source>
</evidence>
<dbReference type="InterPro" id="IPR005821">
    <property type="entry name" value="Ion_trans_dom"/>
</dbReference>
<dbReference type="SMART" id="SM00100">
    <property type="entry name" value="cNMP"/>
    <property type="match status" value="1"/>
</dbReference>
<evidence type="ECO:0000256" key="12">
    <source>
        <dbReference type="ARBA" id="ARBA00023303"/>
    </source>
</evidence>
<feature type="transmembrane region" description="Helical" evidence="15">
    <location>
        <begin position="340"/>
        <end position="362"/>
    </location>
</feature>
<feature type="repeat" description="ANK" evidence="13">
    <location>
        <begin position="714"/>
        <end position="746"/>
    </location>
</feature>
<dbReference type="SUPFAM" id="SSF48403">
    <property type="entry name" value="Ankyrin repeat"/>
    <property type="match status" value="1"/>
</dbReference>
<dbReference type="OMA" id="VWIPHTI"/>
<evidence type="ECO:0000259" key="17">
    <source>
        <dbReference type="PROSITE" id="PS51490"/>
    </source>
</evidence>
<keyword evidence="7" id="KW-0851">Voltage-gated channel</keyword>
<evidence type="ECO:0000256" key="9">
    <source>
        <dbReference type="ARBA" id="ARBA00022989"/>
    </source>
</evidence>
<dbReference type="SUPFAM" id="SSF81324">
    <property type="entry name" value="Voltage-gated potassium channels"/>
    <property type="match status" value="1"/>
</dbReference>
<keyword evidence="10" id="KW-0406">Ion transport</keyword>
<dbReference type="PANTHER" id="PTHR45743">
    <property type="entry name" value="POTASSIUM CHANNEL AKT1"/>
    <property type="match status" value="1"/>
</dbReference>
<dbReference type="InterPro" id="IPR036770">
    <property type="entry name" value="Ankyrin_rpt-contain_sf"/>
</dbReference>
<dbReference type="InterPro" id="IPR002110">
    <property type="entry name" value="Ankyrin_rpt"/>
</dbReference>
<dbReference type="Gene3D" id="2.60.120.10">
    <property type="entry name" value="Jelly Rolls"/>
    <property type="match status" value="1"/>
</dbReference>
<dbReference type="CDD" id="cd00038">
    <property type="entry name" value="CAP_ED"/>
    <property type="match status" value="1"/>
</dbReference>
<dbReference type="PRINTS" id="PR01463">
    <property type="entry name" value="EAGCHANLFMLY"/>
</dbReference>
<keyword evidence="12" id="KW-0407">Ion channel</keyword>
<dbReference type="SUPFAM" id="SSF51206">
    <property type="entry name" value="cAMP-binding domain-like"/>
    <property type="match status" value="1"/>
</dbReference>
<feature type="transmembrane region" description="Helical" evidence="15">
    <location>
        <begin position="126"/>
        <end position="147"/>
    </location>
</feature>
<feature type="compositionally biased region" description="Polar residues" evidence="14">
    <location>
        <begin position="1"/>
        <end position="18"/>
    </location>
</feature>
<dbReference type="FunFam" id="1.10.287.70:FF:000123">
    <property type="entry name" value="Potassium channel KAT3"/>
    <property type="match status" value="1"/>
</dbReference>
<dbReference type="InterPro" id="IPR021789">
    <property type="entry name" value="KHA_dom"/>
</dbReference>
<evidence type="ECO:0000259" key="16">
    <source>
        <dbReference type="PROSITE" id="PS50042"/>
    </source>
</evidence>
<feature type="repeat" description="ANK" evidence="13">
    <location>
        <begin position="617"/>
        <end position="649"/>
    </location>
</feature>